<comment type="caution">
    <text evidence="2">The sequence shown here is derived from an EMBL/GenBank/DDBJ whole genome shotgun (WGS) entry which is preliminary data.</text>
</comment>
<proteinExistence type="predicted"/>
<keyword evidence="1" id="KW-0812">Transmembrane</keyword>
<organism evidence="2 3">
    <name type="scientific">Pseudogulbenkiania ferrooxidans EGD-HP2</name>
    <dbReference type="NCBI Taxonomy" id="1388764"/>
    <lineage>
        <taxon>Bacteria</taxon>
        <taxon>Pseudomonadati</taxon>
        <taxon>Pseudomonadota</taxon>
        <taxon>Betaproteobacteria</taxon>
        <taxon>Neisseriales</taxon>
        <taxon>Chromobacteriaceae</taxon>
        <taxon>Pseudogulbenkiania</taxon>
    </lineage>
</organism>
<dbReference type="EMBL" id="AVPH01000262">
    <property type="protein sequence ID" value="ERE03429.1"/>
    <property type="molecule type" value="Genomic_DNA"/>
</dbReference>
<feature type="transmembrane region" description="Helical" evidence="1">
    <location>
        <begin position="38"/>
        <end position="57"/>
    </location>
</feature>
<feature type="transmembrane region" description="Helical" evidence="1">
    <location>
        <begin position="15"/>
        <end position="31"/>
    </location>
</feature>
<accession>A0ABN0N491</accession>
<keyword evidence="1" id="KW-1133">Transmembrane helix</keyword>
<reference evidence="2 3" key="1">
    <citation type="journal article" date="2013" name="Genome Announc.">
        <title>Genome Sequence of the Pigment-Producing Bacterium Pseudogulbenkiania ferrooxidans, Isolated from Loktak Lake.</title>
        <authorList>
            <person name="Puranik S."/>
            <person name="Talkal R."/>
            <person name="Qureshi A."/>
            <person name="Khardenavis A."/>
            <person name="Kapley A."/>
            <person name="Purohit H.J."/>
        </authorList>
    </citation>
    <scope>NUCLEOTIDE SEQUENCE [LARGE SCALE GENOMIC DNA]</scope>
    <source>
        <strain evidence="2 3">EGD-HP2</strain>
    </source>
</reference>
<gene>
    <name evidence="2" type="ORF">O166_12725</name>
</gene>
<evidence type="ECO:0000313" key="3">
    <source>
        <dbReference type="Proteomes" id="UP000016426"/>
    </source>
</evidence>
<feature type="transmembrane region" description="Helical" evidence="1">
    <location>
        <begin position="77"/>
        <end position="101"/>
    </location>
</feature>
<evidence type="ECO:0000313" key="2">
    <source>
        <dbReference type="EMBL" id="ERE03429.1"/>
    </source>
</evidence>
<keyword evidence="1" id="KW-0472">Membrane</keyword>
<evidence type="ECO:0000256" key="1">
    <source>
        <dbReference type="SAM" id="Phobius"/>
    </source>
</evidence>
<dbReference type="Proteomes" id="UP000016426">
    <property type="component" value="Unassembled WGS sequence"/>
</dbReference>
<keyword evidence="3" id="KW-1185">Reference proteome</keyword>
<name>A0ABN0N491_9NEIS</name>
<sequence>MTGGLIIMFGKLRDYRLYVLILPALAGLCWIDRVVAITWLQLGLALPVLVGVALLLRKVLFHSDVSQAADLALASPVGASLVVLADRLFMAAVLLAGVLWLRG</sequence>
<protein>
    <submittedName>
        <fullName evidence="2">Uncharacterized protein</fullName>
    </submittedName>
</protein>